<sequence length="727" mass="85167">MKLSKKYSEIQSSLKGVNQEMAQLILDVLDGSGSSILKSEHLRSGSYKFSLEKILTLSKTMREGIDVFIKNVSRIGTSDKMANGSQYYIVDFGGSKTQYTEILKSKINELSERDERPFTEVIPVKFRGSLDLTATYLGESIESDTARLLASQLDLIKRDPHEQVDPLAFDNFMNLLLDFRKAKNAPEHLENIHAHLSELERLSGNEEGVKLKIAKIRSALTQLPFIDEERLLNIVFNIMEYASRYKITYIFLFDECDDWLAKIKEDSIWTNIFRKRQYFFRKLYDRIINLRLYQIYCLTPRVHEILRGEWSDFYPGVQRISNDLVKTRSSGHLVELREQGVYLKEEAIEATLKWLVILEKTYHKPDNIIFETFLPKLIEKIDNKLSRRKANSAIISAIRSFIRLTEDIKNGQQQYDLAKRTPKQYIVIGDCIESAFSSYLNYLNFNFKKKHQNVGNNKLIDGQFIITPRGRELKIYAEFKSFGEPKNFKIQKIEHVINCVKNLKTDVIFFLFCPGLTEDFVWEKLHEWKNYGLIESEIDINKITLFTINDQTLLNCLVGFKQVQSSRLSEKFEHFDKLLRLLNKDFHGKLFNLFPPPKDPEEKEIEEKITQPLEEIYSKQSYVSLLQQLKSFNDTNIRTSVEILINFRNKKTNKIFAFRKNDVIKDKIDNLLKNSFNDGVNLLNYFNIIVEKNEKIRFNWDKFETDKNDVENFMIDVFSTFLNAISN</sequence>
<reference evidence="1" key="1">
    <citation type="journal article" date="2015" name="Nature">
        <title>Complex archaea that bridge the gap between prokaryotes and eukaryotes.</title>
        <authorList>
            <person name="Spang A."/>
            <person name="Saw J.H."/>
            <person name="Jorgensen S.L."/>
            <person name="Zaremba-Niedzwiedzka K."/>
            <person name="Martijn J."/>
            <person name="Lind A.E."/>
            <person name="van Eijk R."/>
            <person name="Schleper C."/>
            <person name="Guy L."/>
            <person name="Ettema T.J."/>
        </authorList>
    </citation>
    <scope>NUCLEOTIDE SEQUENCE</scope>
</reference>
<organism evidence="1">
    <name type="scientific">marine sediment metagenome</name>
    <dbReference type="NCBI Taxonomy" id="412755"/>
    <lineage>
        <taxon>unclassified sequences</taxon>
        <taxon>metagenomes</taxon>
        <taxon>ecological metagenomes</taxon>
    </lineage>
</organism>
<evidence type="ECO:0000313" key="1">
    <source>
        <dbReference type="EMBL" id="KKM81027.1"/>
    </source>
</evidence>
<dbReference type="AlphaFoldDB" id="A0A0F9NI78"/>
<accession>A0A0F9NI78</accession>
<name>A0A0F9NI78_9ZZZZ</name>
<comment type="caution">
    <text evidence="1">The sequence shown here is derived from an EMBL/GenBank/DDBJ whole genome shotgun (WGS) entry which is preliminary data.</text>
</comment>
<gene>
    <name evidence="1" type="ORF">LCGC14_1333950</name>
</gene>
<proteinExistence type="predicted"/>
<protein>
    <submittedName>
        <fullName evidence="1">Uncharacterized protein</fullName>
    </submittedName>
</protein>
<dbReference type="EMBL" id="LAZR01008091">
    <property type="protein sequence ID" value="KKM81027.1"/>
    <property type="molecule type" value="Genomic_DNA"/>
</dbReference>